<dbReference type="Proteomes" id="UP000186559">
    <property type="component" value="Chromosome"/>
</dbReference>
<gene>
    <name evidence="2" type="ORF">Ga0080559_TMP4811</name>
</gene>
<evidence type="ECO:0000313" key="2">
    <source>
        <dbReference type="EMBL" id="APX25607.1"/>
    </source>
</evidence>
<reference evidence="2 3" key="1">
    <citation type="submission" date="2016-03" db="EMBL/GenBank/DDBJ databases">
        <title>Deep-sea bacteria in the southern Pacific.</title>
        <authorList>
            <person name="Tang K."/>
        </authorList>
    </citation>
    <scope>NUCLEOTIDE SEQUENCE [LARGE SCALE GENOMIC DNA]</scope>
    <source>
        <strain evidence="2 3">JLT2016</strain>
    </source>
</reference>
<feature type="compositionally biased region" description="Basic and acidic residues" evidence="1">
    <location>
        <begin position="1"/>
        <end position="10"/>
    </location>
</feature>
<dbReference type="KEGG" id="tpro:Ga0080559_TMP4811"/>
<evidence type="ECO:0000313" key="3">
    <source>
        <dbReference type="Proteomes" id="UP000186559"/>
    </source>
</evidence>
<organism evidence="2 3">
    <name type="scientific">Salipiger profundus</name>
    <dbReference type="NCBI Taxonomy" id="1229727"/>
    <lineage>
        <taxon>Bacteria</taxon>
        <taxon>Pseudomonadati</taxon>
        <taxon>Pseudomonadota</taxon>
        <taxon>Alphaproteobacteria</taxon>
        <taxon>Rhodobacterales</taxon>
        <taxon>Roseobacteraceae</taxon>
        <taxon>Salipiger</taxon>
    </lineage>
</organism>
<accession>A0A1U7DBQ3</accession>
<name>A0A1U7DBQ3_9RHOB</name>
<dbReference type="EMBL" id="CP014796">
    <property type="protein sequence ID" value="APX25607.1"/>
    <property type="molecule type" value="Genomic_DNA"/>
</dbReference>
<dbReference type="AlphaFoldDB" id="A0A1U7DBQ3"/>
<evidence type="ECO:0000256" key="1">
    <source>
        <dbReference type="SAM" id="MobiDB-lite"/>
    </source>
</evidence>
<feature type="region of interest" description="Disordered" evidence="1">
    <location>
        <begin position="1"/>
        <end position="47"/>
    </location>
</feature>
<keyword evidence="3" id="KW-1185">Reference proteome</keyword>
<dbReference type="STRING" id="1229727.Ga0080559_TMP4811"/>
<sequence>MRGKASKSDPDGPPLAGAGGPVTEDCARGPQQQGRRGPVAQCGPATSLGSCQRPALAFPRTAPTQASGVDWNCSRCGQIRPVRDASPWHSARHRVRGALLVALTGLNAET</sequence>
<proteinExistence type="predicted"/>
<protein>
    <submittedName>
        <fullName evidence="2">Uncharacterized protein</fullName>
    </submittedName>
</protein>